<proteinExistence type="predicted"/>
<dbReference type="EMBL" id="JAOPHQ010001767">
    <property type="protein sequence ID" value="KAK0149396.1"/>
    <property type="molecule type" value="Genomic_DNA"/>
</dbReference>
<keyword evidence="3" id="KW-1133">Transmembrane helix</keyword>
<dbReference type="PANTHER" id="PTHR44755:SF5">
    <property type="entry name" value="GUANYLATE CYCLASE"/>
    <property type="match status" value="1"/>
</dbReference>
<protein>
    <submittedName>
        <fullName evidence="8">Atrial natriuretic peptide receptor 1</fullName>
    </submittedName>
</protein>
<keyword evidence="8" id="KW-0675">Receptor</keyword>
<dbReference type="AlphaFoldDB" id="A0AA47N0E5"/>
<evidence type="ECO:0000259" key="7">
    <source>
        <dbReference type="Pfam" id="PF01094"/>
    </source>
</evidence>
<evidence type="ECO:0000256" key="4">
    <source>
        <dbReference type="ARBA" id="ARBA00023136"/>
    </source>
</evidence>
<dbReference type="Gene3D" id="3.40.50.2300">
    <property type="match status" value="1"/>
</dbReference>
<dbReference type="Proteomes" id="UP001174136">
    <property type="component" value="Unassembled WGS sequence"/>
</dbReference>
<evidence type="ECO:0000256" key="5">
    <source>
        <dbReference type="SAM" id="MobiDB-lite"/>
    </source>
</evidence>
<evidence type="ECO:0000313" key="9">
    <source>
        <dbReference type="Proteomes" id="UP001174136"/>
    </source>
</evidence>
<dbReference type="GO" id="GO:0016020">
    <property type="term" value="C:membrane"/>
    <property type="evidence" value="ECO:0007669"/>
    <property type="project" value="UniProtKB-SubCell"/>
</dbReference>
<keyword evidence="2" id="KW-0812">Transmembrane</keyword>
<dbReference type="SUPFAM" id="SSF53822">
    <property type="entry name" value="Periplasmic binding protein-like I"/>
    <property type="match status" value="1"/>
</dbReference>
<dbReference type="InterPro" id="IPR001828">
    <property type="entry name" value="ANF_lig-bd_rcpt"/>
</dbReference>
<gene>
    <name evidence="8" type="primary">Npr1_1</name>
    <name evidence="8" type="ORF">N1851_009882</name>
</gene>
<comment type="subcellular location">
    <subcellularLocation>
        <location evidence="1">Membrane</location>
    </subcellularLocation>
</comment>
<evidence type="ECO:0000256" key="1">
    <source>
        <dbReference type="ARBA" id="ARBA00004370"/>
    </source>
</evidence>
<reference evidence="8" key="1">
    <citation type="journal article" date="2023" name="Front. Mar. Sci.">
        <title>A new Merluccius polli reference genome to investigate the effects of global change in West African waters.</title>
        <authorList>
            <person name="Mateo J.L."/>
            <person name="Blanco-Fernandez C."/>
            <person name="Garcia-Vazquez E."/>
            <person name="Machado-Schiaffino G."/>
        </authorList>
    </citation>
    <scope>NUCLEOTIDE SEQUENCE</scope>
    <source>
        <strain evidence="8">C29</strain>
        <tissue evidence="8">Fin</tissue>
    </source>
</reference>
<evidence type="ECO:0000256" key="3">
    <source>
        <dbReference type="ARBA" id="ARBA00022989"/>
    </source>
</evidence>
<feature type="signal peptide" evidence="6">
    <location>
        <begin position="1"/>
        <end position="29"/>
    </location>
</feature>
<evidence type="ECO:0000256" key="6">
    <source>
        <dbReference type="SAM" id="SignalP"/>
    </source>
</evidence>
<dbReference type="GO" id="GO:0017046">
    <property type="term" value="F:peptide hormone binding"/>
    <property type="evidence" value="ECO:0007669"/>
    <property type="project" value="TreeGrafter"/>
</dbReference>
<dbReference type="InterPro" id="IPR028082">
    <property type="entry name" value="Peripla_BP_I"/>
</dbReference>
<comment type="caution">
    <text evidence="8">The sequence shown here is derived from an EMBL/GenBank/DDBJ whole genome shotgun (WGS) entry which is preliminary data.</text>
</comment>
<keyword evidence="9" id="KW-1185">Reference proteome</keyword>
<dbReference type="InterPro" id="IPR052612">
    <property type="entry name" value="ANP_Clearance_Receptor"/>
</dbReference>
<feature type="region of interest" description="Disordered" evidence="5">
    <location>
        <begin position="306"/>
        <end position="339"/>
    </location>
</feature>
<feature type="compositionally biased region" description="Polar residues" evidence="5">
    <location>
        <begin position="306"/>
        <end position="318"/>
    </location>
</feature>
<organism evidence="8 9">
    <name type="scientific">Merluccius polli</name>
    <name type="common">Benguela hake</name>
    <name type="synonym">Merluccius cadenati</name>
    <dbReference type="NCBI Taxonomy" id="89951"/>
    <lineage>
        <taxon>Eukaryota</taxon>
        <taxon>Metazoa</taxon>
        <taxon>Chordata</taxon>
        <taxon>Craniata</taxon>
        <taxon>Vertebrata</taxon>
        <taxon>Euteleostomi</taxon>
        <taxon>Actinopterygii</taxon>
        <taxon>Neopterygii</taxon>
        <taxon>Teleostei</taxon>
        <taxon>Neoteleostei</taxon>
        <taxon>Acanthomorphata</taxon>
        <taxon>Zeiogadaria</taxon>
        <taxon>Gadariae</taxon>
        <taxon>Gadiformes</taxon>
        <taxon>Gadoidei</taxon>
        <taxon>Merlucciidae</taxon>
        <taxon>Merluccius</taxon>
    </lineage>
</organism>
<dbReference type="GO" id="GO:0016941">
    <property type="term" value="F:natriuretic peptide receptor activity"/>
    <property type="evidence" value="ECO:0007669"/>
    <property type="project" value="TreeGrafter"/>
</dbReference>
<keyword evidence="4" id="KW-0472">Membrane</keyword>
<dbReference type="Pfam" id="PF01094">
    <property type="entry name" value="ANF_receptor"/>
    <property type="match status" value="1"/>
</dbReference>
<name>A0AA47N0E5_MERPO</name>
<feature type="domain" description="Receptor ligand binding region" evidence="7">
    <location>
        <begin position="74"/>
        <end position="266"/>
    </location>
</feature>
<evidence type="ECO:0000256" key="2">
    <source>
        <dbReference type="ARBA" id="ARBA00022692"/>
    </source>
</evidence>
<keyword evidence="6" id="KW-0732">Signal</keyword>
<dbReference type="PANTHER" id="PTHR44755">
    <property type="entry name" value="NATRIURETIC PEPTIDE RECEPTOR 3-RELATED"/>
    <property type="match status" value="1"/>
</dbReference>
<feature type="chain" id="PRO_5041239518" evidence="6">
    <location>
        <begin position="30"/>
        <end position="339"/>
    </location>
</feature>
<evidence type="ECO:0000313" key="8">
    <source>
        <dbReference type="EMBL" id="KAK0149396.1"/>
    </source>
</evidence>
<dbReference type="GO" id="GO:0007165">
    <property type="term" value="P:signal transduction"/>
    <property type="evidence" value="ECO:0007669"/>
    <property type="project" value="TreeGrafter"/>
</dbReference>
<accession>A0AA47N0E5</accession>
<sequence>MVHWKDNPRLMLVLMVSLVLLLGSQWVHGWSSQHPGSRHSTRGHHDRQQLQNITLAIILPQKNTDYPWAWPRIGPAVERAIQTINSDSALLPNHHLTYVFKNSENEDGICSESVAPLMAVDLKLAYDPWAFIGPGCSYSASPVGLFTTHWKVPMVTAGAPAIAFDKVGDRGKIYPSITNTGPTHKKLGKFALRICEKFGWREHVLLLFSDSTMDDRPCYFAVEGLFTELREVNITVVDIVLRENKPVNYSDIIPDIQQSARGNARVQAECGDLLSQELAPDPSLGAASLLGRSANNLTREQRTAQLLSSQTRQSQDVGQPSGFRRSPPLAGIDGKLVDR</sequence>